<dbReference type="Proteomes" id="UP000800038">
    <property type="component" value="Unassembled WGS sequence"/>
</dbReference>
<proteinExistence type="predicted"/>
<feature type="compositionally biased region" description="Polar residues" evidence="1">
    <location>
        <begin position="348"/>
        <end position="357"/>
    </location>
</feature>
<feature type="compositionally biased region" description="Low complexity" evidence="1">
    <location>
        <begin position="275"/>
        <end position="287"/>
    </location>
</feature>
<organism evidence="3 4">
    <name type="scientific">Clathrospora elynae</name>
    <dbReference type="NCBI Taxonomy" id="706981"/>
    <lineage>
        <taxon>Eukaryota</taxon>
        <taxon>Fungi</taxon>
        <taxon>Dikarya</taxon>
        <taxon>Ascomycota</taxon>
        <taxon>Pezizomycotina</taxon>
        <taxon>Dothideomycetes</taxon>
        <taxon>Pleosporomycetidae</taxon>
        <taxon>Pleosporales</taxon>
        <taxon>Diademaceae</taxon>
        <taxon>Clathrospora</taxon>
    </lineage>
</organism>
<feature type="region of interest" description="Disordered" evidence="1">
    <location>
        <begin position="193"/>
        <end position="218"/>
    </location>
</feature>
<feature type="region of interest" description="Disordered" evidence="1">
    <location>
        <begin position="254"/>
        <end position="381"/>
    </location>
</feature>
<dbReference type="PANTHER" id="PTHR38117">
    <property type="entry name" value="NACHT AND WD40 DOMAIN PROTEIN"/>
    <property type="match status" value="1"/>
</dbReference>
<evidence type="ECO:0000313" key="4">
    <source>
        <dbReference type="Proteomes" id="UP000800038"/>
    </source>
</evidence>
<dbReference type="InterPro" id="IPR055481">
    <property type="entry name" value="DUF7053"/>
</dbReference>
<accession>A0A6A5SCS7</accession>
<dbReference type="OrthoDB" id="5078320at2759"/>
<name>A0A6A5SCS7_9PLEO</name>
<evidence type="ECO:0000256" key="1">
    <source>
        <dbReference type="SAM" id="MobiDB-lite"/>
    </source>
</evidence>
<evidence type="ECO:0000313" key="3">
    <source>
        <dbReference type="EMBL" id="KAF1935237.1"/>
    </source>
</evidence>
<dbReference type="AlphaFoldDB" id="A0A6A5SCS7"/>
<reference evidence="3" key="1">
    <citation type="journal article" date="2020" name="Stud. Mycol.">
        <title>101 Dothideomycetes genomes: a test case for predicting lifestyles and emergence of pathogens.</title>
        <authorList>
            <person name="Haridas S."/>
            <person name="Albert R."/>
            <person name="Binder M."/>
            <person name="Bloem J."/>
            <person name="Labutti K."/>
            <person name="Salamov A."/>
            <person name="Andreopoulos B."/>
            <person name="Baker S."/>
            <person name="Barry K."/>
            <person name="Bills G."/>
            <person name="Bluhm B."/>
            <person name="Cannon C."/>
            <person name="Castanera R."/>
            <person name="Culley D."/>
            <person name="Daum C."/>
            <person name="Ezra D."/>
            <person name="Gonzalez J."/>
            <person name="Henrissat B."/>
            <person name="Kuo A."/>
            <person name="Liang C."/>
            <person name="Lipzen A."/>
            <person name="Lutzoni F."/>
            <person name="Magnuson J."/>
            <person name="Mondo S."/>
            <person name="Nolan M."/>
            <person name="Ohm R."/>
            <person name="Pangilinan J."/>
            <person name="Park H.-J."/>
            <person name="Ramirez L."/>
            <person name="Alfaro M."/>
            <person name="Sun H."/>
            <person name="Tritt A."/>
            <person name="Yoshinaga Y."/>
            <person name="Zwiers L.-H."/>
            <person name="Turgeon B."/>
            <person name="Goodwin S."/>
            <person name="Spatafora J."/>
            <person name="Crous P."/>
            <person name="Grigoriev I."/>
        </authorList>
    </citation>
    <scope>NUCLEOTIDE SEQUENCE</scope>
    <source>
        <strain evidence="3">CBS 161.51</strain>
    </source>
</reference>
<feature type="compositionally biased region" description="Basic and acidic residues" evidence="1">
    <location>
        <begin position="333"/>
        <end position="347"/>
    </location>
</feature>
<dbReference type="EMBL" id="ML976295">
    <property type="protein sequence ID" value="KAF1935237.1"/>
    <property type="molecule type" value="Genomic_DNA"/>
</dbReference>
<feature type="compositionally biased region" description="Polar residues" evidence="1">
    <location>
        <begin position="206"/>
        <end position="216"/>
    </location>
</feature>
<dbReference type="PANTHER" id="PTHR38117:SF2">
    <property type="entry name" value="NACHT AND WD40 DOMAIN PROTEIN"/>
    <property type="match status" value="1"/>
</dbReference>
<gene>
    <name evidence="3" type="ORF">EJ02DRAFT_416092</name>
</gene>
<keyword evidence="4" id="KW-1185">Reference proteome</keyword>
<protein>
    <recommendedName>
        <fullName evidence="2">DUF7053 domain-containing protein</fullName>
    </recommendedName>
</protein>
<feature type="compositionally biased region" description="Low complexity" evidence="1">
    <location>
        <begin position="367"/>
        <end position="381"/>
    </location>
</feature>
<feature type="compositionally biased region" description="Low complexity" evidence="1">
    <location>
        <begin position="294"/>
        <end position="311"/>
    </location>
</feature>
<dbReference type="Pfam" id="PF23155">
    <property type="entry name" value="DUF7053"/>
    <property type="match status" value="1"/>
</dbReference>
<evidence type="ECO:0000259" key="2">
    <source>
        <dbReference type="Pfam" id="PF23155"/>
    </source>
</evidence>
<feature type="domain" description="DUF7053" evidence="2">
    <location>
        <begin position="5"/>
        <end position="176"/>
    </location>
</feature>
<feature type="region of interest" description="Disordered" evidence="1">
    <location>
        <begin position="116"/>
        <end position="136"/>
    </location>
</feature>
<sequence>MNMLRKKTQYTHITPIPSFIPRQLAIDFLHSHGEIIELNPLVTCYSPIKAPRDAPADEFYATWYEISQRITYIPGIGKLGSGAIKFRGVFHDLPFGLQTHTYAPANVDLRNKWQICGNQPGEPPEPRELGSGAPPEGLYVREDVEIRCNVTMVGFVRKEMKAAAKVMVERLVKKAELLDSGALHALMEGGRLRTVNPADRTEQRSPRVSPSPTYTMPLSPRLSRQEYAQPQPQTHQGQDPKQLLGQNDVVMELPGDFYHPQTSPSFLHPNDNRRTSTFTSLSSTTDSPQDPRWSTVSHSTASSRSSSYAPSEGGMRSPGQEQKAFAAELPTMEETREEHDDKKKRQSDGQQKYTYNPQDFAGTQGGYAPAPAYWAYNPHQR</sequence>